<evidence type="ECO:0000313" key="2">
    <source>
        <dbReference type="EMBL" id="TDQ48888.1"/>
    </source>
</evidence>
<dbReference type="InterPro" id="IPR038740">
    <property type="entry name" value="BioF2-like_GNAT_dom"/>
</dbReference>
<dbReference type="RefSeq" id="WP_133829373.1">
    <property type="nucleotide sequence ID" value="NZ_BAABHR010000021.1"/>
</dbReference>
<accession>A0A4R6UNZ0</accession>
<proteinExistence type="predicted"/>
<evidence type="ECO:0000313" key="3">
    <source>
        <dbReference type="Proteomes" id="UP000295705"/>
    </source>
</evidence>
<gene>
    <name evidence="2" type="ORF">EV188_11158</name>
</gene>
<keyword evidence="3" id="KW-1185">Reference proteome</keyword>
<dbReference type="Pfam" id="PF13480">
    <property type="entry name" value="Acetyltransf_6"/>
    <property type="match status" value="1"/>
</dbReference>
<dbReference type="SUPFAM" id="SSF55729">
    <property type="entry name" value="Acyl-CoA N-acyltransferases (Nat)"/>
    <property type="match status" value="1"/>
</dbReference>
<dbReference type="AlphaFoldDB" id="A0A4R6UNZ0"/>
<dbReference type="EMBL" id="SNYO01000011">
    <property type="protein sequence ID" value="TDQ48888.1"/>
    <property type="molecule type" value="Genomic_DNA"/>
</dbReference>
<comment type="caution">
    <text evidence="2">The sequence shown here is derived from an EMBL/GenBank/DDBJ whole genome shotgun (WGS) entry which is preliminary data.</text>
</comment>
<dbReference type="OrthoDB" id="4700839at2"/>
<dbReference type="Gene3D" id="3.40.630.30">
    <property type="match status" value="1"/>
</dbReference>
<evidence type="ECO:0000259" key="1">
    <source>
        <dbReference type="Pfam" id="PF13480"/>
    </source>
</evidence>
<protein>
    <submittedName>
        <fullName evidence="2">CelD/BcsL family acetyltransferase involved in cellulose biosynthesis</fullName>
    </submittedName>
</protein>
<dbReference type="Proteomes" id="UP000295705">
    <property type="component" value="Unassembled WGS sequence"/>
</dbReference>
<dbReference type="InterPro" id="IPR016181">
    <property type="entry name" value="Acyl_CoA_acyltransferase"/>
</dbReference>
<organism evidence="2 3">
    <name type="scientific">Actinomycetospora succinea</name>
    <dbReference type="NCBI Taxonomy" id="663603"/>
    <lineage>
        <taxon>Bacteria</taxon>
        <taxon>Bacillati</taxon>
        <taxon>Actinomycetota</taxon>
        <taxon>Actinomycetes</taxon>
        <taxon>Pseudonocardiales</taxon>
        <taxon>Pseudonocardiaceae</taxon>
        <taxon>Actinomycetospora</taxon>
    </lineage>
</organism>
<keyword evidence="2" id="KW-0808">Transferase</keyword>
<feature type="domain" description="BioF2-like acetyltransferase" evidence="1">
    <location>
        <begin position="152"/>
        <end position="295"/>
    </location>
</feature>
<reference evidence="2 3" key="1">
    <citation type="submission" date="2019-03" db="EMBL/GenBank/DDBJ databases">
        <title>Genomic Encyclopedia of Type Strains, Phase IV (KMG-IV): sequencing the most valuable type-strain genomes for metagenomic binning, comparative biology and taxonomic classification.</title>
        <authorList>
            <person name="Goeker M."/>
        </authorList>
    </citation>
    <scope>NUCLEOTIDE SEQUENCE [LARGE SCALE GENOMIC DNA]</scope>
    <source>
        <strain evidence="2 3">DSM 45775</strain>
    </source>
</reference>
<dbReference type="GO" id="GO:0016740">
    <property type="term" value="F:transferase activity"/>
    <property type="evidence" value="ECO:0007669"/>
    <property type="project" value="UniProtKB-KW"/>
</dbReference>
<name>A0A4R6UNZ0_9PSEU</name>
<sequence>MDVDVVEPAEVGPAERERWATFQDGDNRLQSPFLSLEFTEAAARHRPEVRVAVVSEDGEVVGFLPFERGPFGEATGPAALVNEAHGVVHRPGWTWDTRRLLDLCGIGVFDYDQMPGRPAPFSQHTTCRGESPIMDLRDGFDAYLARARQRSSRIKDLPRRRRRLEREVGPVRFELAADDPDAVRTLIAWKSEQYRRTARRDRFATPWVRALAEDVATLRTRGCSGTVSLLWAGDTLVAGHLGLRSAQVLPTWFPTYDPGFSRYSPGLLLHLAMAEHAAAEGVDYIDLGRGPSDYKDWLADRSHEVWEGRAVVRTGAGVVHWARHVPMRELRNAVVAHPRVWGAMDRTLRTFASFRAAVRPGADPE</sequence>